<organism evidence="2 3">
    <name type="scientific">Paraburkholderia phenazinium</name>
    <dbReference type="NCBI Taxonomy" id="60549"/>
    <lineage>
        <taxon>Bacteria</taxon>
        <taxon>Pseudomonadati</taxon>
        <taxon>Pseudomonadota</taxon>
        <taxon>Betaproteobacteria</taxon>
        <taxon>Burkholderiales</taxon>
        <taxon>Burkholderiaceae</taxon>
        <taxon>Paraburkholderia</taxon>
    </lineage>
</organism>
<dbReference type="InterPro" id="IPR029063">
    <property type="entry name" value="SAM-dependent_MTases_sf"/>
</dbReference>
<dbReference type="SUPFAM" id="SSF53335">
    <property type="entry name" value="S-adenosyl-L-methionine-dependent methyltransferases"/>
    <property type="match status" value="1"/>
</dbReference>
<dbReference type="AlphaFoldDB" id="A0A1N6G3U6"/>
<dbReference type="InterPro" id="IPR041698">
    <property type="entry name" value="Methyltransf_25"/>
</dbReference>
<name>A0A1N6G3U6_9BURK</name>
<dbReference type="EMBL" id="FSRM01000001">
    <property type="protein sequence ID" value="SIO02209.1"/>
    <property type="molecule type" value="Genomic_DNA"/>
</dbReference>
<reference evidence="2 3" key="1">
    <citation type="submission" date="2016-11" db="EMBL/GenBank/DDBJ databases">
        <authorList>
            <person name="Jaros S."/>
            <person name="Januszkiewicz K."/>
            <person name="Wedrychowicz H."/>
        </authorList>
    </citation>
    <scope>NUCLEOTIDE SEQUENCE [LARGE SCALE GENOMIC DNA]</scope>
    <source>
        <strain evidence="2 3">GAS86</strain>
    </source>
</reference>
<dbReference type="GO" id="GO:0032259">
    <property type="term" value="P:methylation"/>
    <property type="evidence" value="ECO:0007669"/>
    <property type="project" value="UniProtKB-KW"/>
</dbReference>
<dbReference type="Gene3D" id="3.40.50.150">
    <property type="entry name" value="Vaccinia Virus protein VP39"/>
    <property type="match status" value="1"/>
</dbReference>
<sequence>MCVRQWDSRTIDVAGATGASGTNRAQRFLQAMSESASAASANSEASPAAVAAHASLGEPSHWVCHWTHLVAPGGAVLDVASGAGRHARWFAGHGHPVSALDRDAAALAAMRDEPRITTHVADLEGAPWPLPDDAKFAAVVVTNYLYRPLFPNLLAALAPGGVLIYETFAHGNQTVGKPSNPAFLLAPGELLDMVRPRLRVVAFQDGFLAQPRPAYVQRICAILEAQPASGDTQALPQPCYELAG</sequence>
<evidence type="ECO:0000313" key="3">
    <source>
        <dbReference type="Proteomes" id="UP000184693"/>
    </source>
</evidence>
<proteinExistence type="predicted"/>
<evidence type="ECO:0000313" key="2">
    <source>
        <dbReference type="EMBL" id="SIO02209.1"/>
    </source>
</evidence>
<dbReference type="Pfam" id="PF13649">
    <property type="entry name" value="Methyltransf_25"/>
    <property type="match status" value="1"/>
</dbReference>
<feature type="domain" description="Methyltransferase" evidence="1">
    <location>
        <begin position="76"/>
        <end position="161"/>
    </location>
</feature>
<dbReference type="Proteomes" id="UP000184693">
    <property type="component" value="Unassembled WGS sequence"/>
</dbReference>
<keyword evidence="2" id="KW-0808">Transferase</keyword>
<protein>
    <submittedName>
        <fullName evidence="2">Methyltransferase domain-containing protein</fullName>
    </submittedName>
</protein>
<gene>
    <name evidence="2" type="ORF">SAMN05444168_2090</name>
</gene>
<dbReference type="GO" id="GO:0008168">
    <property type="term" value="F:methyltransferase activity"/>
    <property type="evidence" value="ECO:0007669"/>
    <property type="project" value="UniProtKB-KW"/>
</dbReference>
<accession>A0A1N6G3U6</accession>
<keyword evidence="2" id="KW-0489">Methyltransferase</keyword>
<evidence type="ECO:0000259" key="1">
    <source>
        <dbReference type="Pfam" id="PF13649"/>
    </source>
</evidence>